<dbReference type="Pfam" id="PF13432">
    <property type="entry name" value="TPR_16"/>
    <property type="match status" value="1"/>
</dbReference>
<dbReference type="SUPFAM" id="SSF81901">
    <property type="entry name" value="HCP-like"/>
    <property type="match status" value="1"/>
</dbReference>
<protein>
    <recommendedName>
        <fullName evidence="4">Tetratricopeptide repeat protein</fullName>
    </recommendedName>
</protein>
<name>A0ABM7P0C4_9BACT</name>
<dbReference type="EMBL" id="AP024484">
    <property type="protein sequence ID" value="BCS86213.1"/>
    <property type="molecule type" value="Genomic_DNA"/>
</dbReference>
<reference evidence="2 3" key="1">
    <citation type="journal article" date="2022" name="Int. J. Syst. Evol. Microbiol.">
        <title>Prevotella herbatica sp. nov., a plant polysaccharide-decomposing anaerobic bacterium isolated from a methanogenic reactor.</title>
        <authorList>
            <person name="Uek A."/>
            <person name="Tonouchi A."/>
            <person name="Kaku N."/>
            <person name="Ueki K."/>
        </authorList>
    </citation>
    <scope>NUCLEOTIDE SEQUENCE [LARGE SCALE GENOMIC DNA]</scope>
    <source>
        <strain evidence="2 3">WR041</strain>
    </source>
</reference>
<dbReference type="PROSITE" id="PS50005">
    <property type="entry name" value="TPR"/>
    <property type="match status" value="2"/>
</dbReference>
<dbReference type="InterPro" id="IPR011990">
    <property type="entry name" value="TPR-like_helical_dom_sf"/>
</dbReference>
<evidence type="ECO:0000313" key="2">
    <source>
        <dbReference type="EMBL" id="BCS86213.1"/>
    </source>
</evidence>
<sequence>MKHLDQSEYFEQDDFLDILKEYEEARKNGKDIYLETDVLANIAGYYETRDNSLAAIDTIDYAIRLYPGDVYPLVFRARMAILMEDDIVKAKKYLKAIIDKHDIEYYYAVAEVKIAEGHPELASKYLKRKANDIDEDDAESYIIEVATLFADYKELEIAKKWIDTSNNPDDPDYWQVKGQIELGLGNLKESEFIYNSLLDKEPYSTEYWNQLASTQLLNSEFSDCISSSEFSIAINPNDADAILNKSNGLFGLENFEESLKYSKRYIELCPDEYSGYILQGMALNNLGRYEEAIDIFNKALKNCPDYPPAKNEIYEELTNALSLADKLDEAIKIADDCYKNSGSVETILNKGNLYLQHGDMENAREVFERAAKESNNNPETYVRISAALMDNGYVEMAYKILHCMINDDEAQSDKVYVFLAACCKTLGYEDEFKKAVKKAVKKTPNEAKKILKEYFPENMDPKDYYKYLTNTKKDQ</sequence>
<dbReference type="SUPFAM" id="SSF48452">
    <property type="entry name" value="TPR-like"/>
    <property type="match status" value="2"/>
</dbReference>
<dbReference type="Proteomes" id="UP001319045">
    <property type="component" value="Chromosome"/>
</dbReference>
<organism evidence="2 3">
    <name type="scientific">Prevotella herbatica</name>
    <dbReference type="NCBI Taxonomy" id="2801997"/>
    <lineage>
        <taxon>Bacteria</taxon>
        <taxon>Pseudomonadati</taxon>
        <taxon>Bacteroidota</taxon>
        <taxon>Bacteroidia</taxon>
        <taxon>Bacteroidales</taxon>
        <taxon>Prevotellaceae</taxon>
        <taxon>Prevotella</taxon>
    </lineage>
</organism>
<dbReference type="PANTHER" id="PTHR12558:SF13">
    <property type="entry name" value="CELL DIVISION CYCLE PROTEIN 27 HOMOLOG"/>
    <property type="match status" value="1"/>
</dbReference>
<evidence type="ECO:0000256" key="1">
    <source>
        <dbReference type="PROSITE-ProRule" id="PRU00339"/>
    </source>
</evidence>
<dbReference type="SMART" id="SM00028">
    <property type="entry name" value="TPR"/>
    <property type="match status" value="6"/>
</dbReference>
<feature type="repeat" description="TPR" evidence="1">
    <location>
        <begin position="344"/>
        <end position="377"/>
    </location>
</feature>
<gene>
    <name evidence="2" type="ORF">prwr041_21060</name>
</gene>
<dbReference type="InterPro" id="IPR019734">
    <property type="entry name" value="TPR_rpt"/>
</dbReference>
<dbReference type="Gene3D" id="1.25.40.10">
    <property type="entry name" value="Tetratricopeptide repeat domain"/>
    <property type="match status" value="3"/>
</dbReference>
<keyword evidence="1" id="KW-0802">TPR repeat</keyword>
<evidence type="ECO:0008006" key="4">
    <source>
        <dbReference type="Google" id="ProtNLM"/>
    </source>
</evidence>
<evidence type="ECO:0000313" key="3">
    <source>
        <dbReference type="Proteomes" id="UP001319045"/>
    </source>
</evidence>
<dbReference type="RefSeq" id="WP_207153788.1">
    <property type="nucleotide sequence ID" value="NZ_AP024484.1"/>
</dbReference>
<accession>A0ABM7P0C4</accession>
<proteinExistence type="predicted"/>
<dbReference type="PANTHER" id="PTHR12558">
    <property type="entry name" value="CELL DIVISION CYCLE 16,23,27"/>
    <property type="match status" value="1"/>
</dbReference>
<keyword evidence="3" id="KW-1185">Reference proteome</keyword>
<dbReference type="Pfam" id="PF13181">
    <property type="entry name" value="TPR_8"/>
    <property type="match status" value="1"/>
</dbReference>
<feature type="repeat" description="TPR" evidence="1">
    <location>
        <begin position="273"/>
        <end position="306"/>
    </location>
</feature>